<dbReference type="PROSITE" id="PS51257">
    <property type="entry name" value="PROKAR_LIPOPROTEIN"/>
    <property type="match status" value="1"/>
</dbReference>
<feature type="compositionally biased region" description="Polar residues" evidence="1">
    <location>
        <begin position="350"/>
        <end position="370"/>
    </location>
</feature>
<evidence type="ECO:0000313" key="4">
    <source>
        <dbReference type="Proteomes" id="UP000294656"/>
    </source>
</evidence>
<feature type="region of interest" description="Disordered" evidence="1">
    <location>
        <begin position="349"/>
        <end position="370"/>
    </location>
</feature>
<dbReference type="Proteomes" id="UP000294656">
    <property type="component" value="Unassembled WGS sequence"/>
</dbReference>
<feature type="signal peptide" evidence="2">
    <location>
        <begin position="1"/>
        <end position="24"/>
    </location>
</feature>
<keyword evidence="2" id="KW-0732">Signal</keyword>
<evidence type="ECO:0000256" key="2">
    <source>
        <dbReference type="SAM" id="SignalP"/>
    </source>
</evidence>
<sequence length="370" mass="41225">MKKASVLIVALASGSLLMTGCATSPDSTASLADTASESQAMIQVNEFKQALDLAEKKLSNAEETELDWFAPKKVYAAKEALEETKEHYKEFQFDPTKADNRSGLLTSQTYIEAAYESLEEFNTELESGEAIRQQAKTSLADAFDYRAQLKAIDSAKYFPKTTNELELDLKELVSYVADGDTDDAIEEQPDLVKKQQALEVQTVTKIYLTEAQARFDSLKSSRISRYAPKSFEQANATLTDAKAFIATSPRETDKIKQKADAVIFYLDHCEHISATVKQLDAMSLSDFEGYILSYEKLLFDISQAIDAKDYRDHPIRAQGEAIVSFIKAQHHIKSDLEKTIMDLERELSQVKGSNNNTDANEAASTNTDQI</sequence>
<dbReference type="EMBL" id="SNXC01000010">
    <property type="protein sequence ID" value="TDO98658.1"/>
    <property type="molecule type" value="Genomic_DNA"/>
</dbReference>
<reference evidence="3 4" key="1">
    <citation type="submission" date="2019-03" db="EMBL/GenBank/DDBJ databases">
        <title>Genomic Encyclopedia of Type Strains, Phase III (KMG-III): the genomes of soil and plant-associated and newly described type strains.</title>
        <authorList>
            <person name="Whitman W."/>
        </authorList>
    </citation>
    <scope>NUCLEOTIDE SEQUENCE [LARGE SCALE GENOMIC DNA]</scope>
    <source>
        <strain evidence="3 4">CECT 7378</strain>
    </source>
</reference>
<dbReference type="RefSeq" id="WP_133502892.1">
    <property type="nucleotide sequence ID" value="NZ_SNXC01000010.1"/>
</dbReference>
<comment type="caution">
    <text evidence="3">The sequence shown here is derived from an EMBL/GenBank/DDBJ whole genome shotgun (WGS) entry which is preliminary data.</text>
</comment>
<accession>A0A4R6MAS5</accession>
<dbReference type="AlphaFoldDB" id="A0A4R6MAS5"/>
<dbReference type="OrthoDB" id="6099999at2"/>
<protein>
    <recommendedName>
        <fullName evidence="5">DUF3829 domain-containing protein</fullName>
    </recommendedName>
</protein>
<gene>
    <name evidence="3" type="ORF">DFP79_1070</name>
</gene>
<evidence type="ECO:0000256" key="1">
    <source>
        <dbReference type="SAM" id="MobiDB-lite"/>
    </source>
</evidence>
<keyword evidence="4" id="KW-1185">Reference proteome</keyword>
<feature type="chain" id="PRO_5020918874" description="DUF3829 domain-containing protein" evidence="2">
    <location>
        <begin position="25"/>
        <end position="370"/>
    </location>
</feature>
<evidence type="ECO:0000313" key="3">
    <source>
        <dbReference type="EMBL" id="TDO98658.1"/>
    </source>
</evidence>
<name>A0A4R6MAS5_9GAMM</name>
<evidence type="ECO:0008006" key="5">
    <source>
        <dbReference type="Google" id="ProtNLM"/>
    </source>
</evidence>
<organism evidence="3 4">
    <name type="scientific">Marinomonas balearica</name>
    <dbReference type="NCBI Taxonomy" id="491947"/>
    <lineage>
        <taxon>Bacteria</taxon>
        <taxon>Pseudomonadati</taxon>
        <taxon>Pseudomonadota</taxon>
        <taxon>Gammaproteobacteria</taxon>
        <taxon>Oceanospirillales</taxon>
        <taxon>Oceanospirillaceae</taxon>
        <taxon>Marinomonas</taxon>
    </lineage>
</organism>
<proteinExistence type="predicted"/>